<organism evidence="8 9">
    <name type="scientific">Actinobacillus pleuropneumoniae serotype 7 (strain AP76)</name>
    <dbReference type="NCBI Taxonomy" id="537457"/>
    <lineage>
        <taxon>Bacteria</taxon>
        <taxon>Pseudomonadati</taxon>
        <taxon>Pseudomonadota</taxon>
        <taxon>Gammaproteobacteria</taxon>
        <taxon>Pasteurellales</taxon>
        <taxon>Pasteurellaceae</taxon>
        <taxon>Actinobacillus</taxon>
    </lineage>
</organism>
<evidence type="ECO:0000256" key="2">
    <source>
        <dbReference type="ARBA" id="ARBA00022603"/>
    </source>
</evidence>
<dbReference type="AlphaFoldDB" id="B3GYZ1"/>
<dbReference type="REBASE" id="18421">
    <property type="entry name" value="M.AplAORF370P"/>
</dbReference>
<dbReference type="GO" id="GO:0006304">
    <property type="term" value="P:DNA modification"/>
    <property type="evidence" value="ECO:0007669"/>
    <property type="project" value="InterPro"/>
</dbReference>
<dbReference type="InterPro" id="IPR050953">
    <property type="entry name" value="N4_N6_ade-DNA_methylase"/>
</dbReference>
<dbReference type="EMBL" id="CP001091">
    <property type="protein sequence ID" value="ACE61022.1"/>
    <property type="molecule type" value="Genomic_DNA"/>
</dbReference>
<dbReference type="HOGENOM" id="CLU_043528_0_0_6"/>
<dbReference type="Gene3D" id="3.40.50.150">
    <property type="entry name" value="Vaccinia Virus protein VP39"/>
    <property type="match status" value="1"/>
</dbReference>
<evidence type="ECO:0000256" key="5">
    <source>
        <dbReference type="ARBA" id="ARBA00047942"/>
    </source>
</evidence>
<dbReference type="InterPro" id="IPR029063">
    <property type="entry name" value="SAM-dependent_MTases_sf"/>
</dbReference>
<dbReference type="REBASE" id="18423">
    <property type="entry name" value="M.AplAORF1825P"/>
</dbReference>
<comment type="catalytic activity">
    <reaction evidence="5">
        <text>a 2'-deoxyadenosine in DNA + S-adenosyl-L-methionine = an N(6)-methyl-2'-deoxyadenosine in DNA + S-adenosyl-L-homocysteine + H(+)</text>
        <dbReference type="Rhea" id="RHEA:15197"/>
        <dbReference type="Rhea" id="RHEA-COMP:12418"/>
        <dbReference type="Rhea" id="RHEA-COMP:12419"/>
        <dbReference type="ChEBI" id="CHEBI:15378"/>
        <dbReference type="ChEBI" id="CHEBI:57856"/>
        <dbReference type="ChEBI" id="CHEBI:59789"/>
        <dbReference type="ChEBI" id="CHEBI:90615"/>
        <dbReference type="ChEBI" id="CHEBI:90616"/>
        <dbReference type="EC" id="2.1.1.72"/>
    </reaction>
</comment>
<feature type="domain" description="Type II methyltransferase M.TaqI-like" evidence="6">
    <location>
        <begin position="18"/>
        <end position="127"/>
    </location>
</feature>
<evidence type="ECO:0000256" key="3">
    <source>
        <dbReference type="ARBA" id="ARBA00022679"/>
    </source>
</evidence>
<keyword evidence="4" id="KW-0949">S-adenosyl-L-methionine</keyword>
<dbReference type="SUPFAM" id="SSF53335">
    <property type="entry name" value="S-adenosyl-L-methionine-dependent methyltransferases"/>
    <property type="match status" value="1"/>
</dbReference>
<dbReference type="GO" id="GO:0003676">
    <property type="term" value="F:nucleic acid binding"/>
    <property type="evidence" value="ECO:0007669"/>
    <property type="project" value="InterPro"/>
</dbReference>
<dbReference type="KEGG" id="apa:APP7_0370"/>
<evidence type="ECO:0000259" key="6">
    <source>
        <dbReference type="Pfam" id="PF07669"/>
    </source>
</evidence>
<dbReference type="PROSITE" id="PS00092">
    <property type="entry name" value="N6_MTASE"/>
    <property type="match status" value="1"/>
</dbReference>
<keyword evidence="2 8" id="KW-0489">Methyltransferase</keyword>
<accession>B3GYZ1</accession>
<evidence type="ECO:0000256" key="4">
    <source>
        <dbReference type="ARBA" id="ARBA00022691"/>
    </source>
</evidence>
<dbReference type="InterPro" id="IPR011639">
    <property type="entry name" value="MethylTrfase_TaqI-like_dom"/>
</dbReference>
<dbReference type="PRINTS" id="PR00507">
    <property type="entry name" value="N12N6MTFRASE"/>
</dbReference>
<evidence type="ECO:0000256" key="1">
    <source>
        <dbReference type="ARBA" id="ARBA00011900"/>
    </source>
</evidence>
<keyword evidence="3 8" id="KW-0808">Transferase</keyword>
<dbReference type="PANTHER" id="PTHR33841:SF1">
    <property type="entry name" value="DNA METHYLTRANSFERASE A"/>
    <property type="match status" value="1"/>
</dbReference>
<protein>
    <recommendedName>
        <fullName evidence="1">site-specific DNA-methyltransferase (adenine-specific)</fullName>
        <ecNumber evidence="1">2.1.1.72</ecNumber>
    </recommendedName>
</protein>
<dbReference type="EMBL" id="CP001091">
    <property type="protein sequence ID" value="ACE62477.1"/>
    <property type="molecule type" value="Genomic_DNA"/>
</dbReference>
<dbReference type="PANTHER" id="PTHR33841">
    <property type="entry name" value="DNA METHYLTRANSFERASE YEEA-RELATED"/>
    <property type="match status" value="1"/>
</dbReference>
<reference evidence="9" key="2">
    <citation type="submission" date="2008-06" db="EMBL/GenBank/DDBJ databases">
        <title>Genome and proteome analysis of A. pleuropneumoniae serotype 7.</title>
        <authorList>
            <person name="Linke B."/>
            <person name="Buettner F."/>
            <person name="Martinez-Arias R."/>
            <person name="Goesmann A."/>
            <person name="Baltes N."/>
            <person name="Tegetmeyer H."/>
            <person name="Singh M."/>
            <person name="Gerlach G.F."/>
        </authorList>
    </citation>
    <scope>NUCLEOTIDE SEQUENCE [LARGE SCALE GENOMIC DNA]</scope>
    <source>
        <strain evidence="9">AP76</strain>
    </source>
</reference>
<dbReference type="Pfam" id="PF07669">
    <property type="entry name" value="Eco57I"/>
    <property type="match status" value="1"/>
</dbReference>
<sequence>MSVINNELDLYDTSELWIKETDTLIDNEIDYFAKTGGYYDKVIGNPPYGAWQDHEKRSTLKKKYLGHYVKETYTLFLLRCLSVLKPKGLLSFIIPDTFMFLNMHSNLRKTLLTNAKIKEVLIFPSKFFPGVNFGYSNLSIITLEKCCKGDYQENEITIIKGLKNINELELLSKGLVDQIPNLNKLKIKQNEILNNPDCRFILTESEDKDMLINSKVKLGDIASVVTGFYTGNNVEFIKVLDKNVKGSKGYKIIKENEIFNSNSLEGIENVNYGYIPYIKRASAGKYFRGKDEWFVRWDKDAIAYYQTNKKSRFQNTTYYFKTGIGIPMVKSKSIKAFLMEDRVFDQSIVGLFPYEESKTLYILALMNSSVMNKYIHLINPTANNSANYIKQLPYIEPTESQMNIINKMVSELITLQKLDKLDKAEKIHDEVDKIISEIYSS</sequence>
<evidence type="ECO:0000313" key="7">
    <source>
        <dbReference type="EMBL" id="ACE61022.1"/>
    </source>
</evidence>
<dbReference type="InterPro" id="IPR002052">
    <property type="entry name" value="DNA_methylase_N6_adenine_CS"/>
</dbReference>
<gene>
    <name evidence="8" type="primary">accI</name>
    <name evidence="7" type="ordered locus">APP7_0370</name>
    <name evidence="8" type="ordered locus">APP7_1825</name>
</gene>
<dbReference type="GO" id="GO:0032259">
    <property type="term" value="P:methylation"/>
    <property type="evidence" value="ECO:0007669"/>
    <property type="project" value="UniProtKB-KW"/>
</dbReference>
<reference evidence="8" key="3">
    <citation type="submission" date="2008-06" db="EMBL/GenBank/DDBJ databases">
        <title>Genome and proteome analysis of A. pleuropneumoniae serotype 7.</title>
        <authorList>
            <person name="Buettner F."/>
            <person name="Martinez-Arias R."/>
            <person name="Goesmann A."/>
            <person name="Baltes N."/>
            <person name="Tegetmeyer H."/>
            <person name="Singh M."/>
            <person name="Gerlach G.F."/>
        </authorList>
    </citation>
    <scope>NUCLEOTIDE SEQUENCE</scope>
    <source>
        <strain evidence="8">AP76</strain>
    </source>
</reference>
<name>B3GYZ1_ACTP7</name>
<proteinExistence type="predicted"/>
<reference evidence="8" key="1">
    <citation type="submission" date="2008-05" db="EMBL/GenBank/DDBJ databases">
        <authorList>
            <person name="Linke B."/>
        </authorList>
    </citation>
    <scope>NUCLEOTIDE SEQUENCE</scope>
    <source>
        <strain evidence="8">AP76</strain>
    </source>
</reference>
<dbReference type="Proteomes" id="UP000001226">
    <property type="component" value="Chromosome"/>
</dbReference>
<dbReference type="EC" id="2.1.1.72" evidence="1"/>
<dbReference type="KEGG" id="apa:APP7_1825"/>
<evidence type="ECO:0000313" key="9">
    <source>
        <dbReference type="Proteomes" id="UP000001226"/>
    </source>
</evidence>
<evidence type="ECO:0000313" key="8">
    <source>
        <dbReference type="EMBL" id="ACE62477.1"/>
    </source>
</evidence>
<dbReference type="GO" id="GO:0009007">
    <property type="term" value="F:site-specific DNA-methyltransferase (adenine-specific) activity"/>
    <property type="evidence" value="ECO:0007669"/>
    <property type="project" value="UniProtKB-EC"/>
</dbReference>